<dbReference type="Proteomes" id="UP000186955">
    <property type="component" value="Unassembled WGS sequence"/>
</dbReference>
<organism evidence="1 2">
    <name type="scientific">Penicillium subrubescens</name>
    <dbReference type="NCBI Taxonomy" id="1316194"/>
    <lineage>
        <taxon>Eukaryota</taxon>
        <taxon>Fungi</taxon>
        <taxon>Dikarya</taxon>
        <taxon>Ascomycota</taxon>
        <taxon>Pezizomycotina</taxon>
        <taxon>Eurotiomycetes</taxon>
        <taxon>Eurotiomycetidae</taxon>
        <taxon>Eurotiales</taxon>
        <taxon>Aspergillaceae</taxon>
        <taxon>Penicillium</taxon>
    </lineage>
</organism>
<dbReference type="EMBL" id="MNBE01000598">
    <property type="protein sequence ID" value="OKP06450.1"/>
    <property type="molecule type" value="Genomic_DNA"/>
</dbReference>
<evidence type="ECO:0000313" key="1">
    <source>
        <dbReference type="EMBL" id="OKP06450.1"/>
    </source>
</evidence>
<accession>A0A1Q5U1T1</accession>
<name>A0A1Q5U1T1_9EURO</name>
<dbReference type="AlphaFoldDB" id="A0A1Q5U1T1"/>
<protein>
    <submittedName>
        <fullName evidence="1">Uncharacterized protein</fullName>
    </submittedName>
</protein>
<evidence type="ECO:0000313" key="2">
    <source>
        <dbReference type="Proteomes" id="UP000186955"/>
    </source>
</evidence>
<proteinExistence type="predicted"/>
<keyword evidence="2" id="KW-1185">Reference proteome</keyword>
<reference evidence="1 2" key="1">
    <citation type="submission" date="2016-10" db="EMBL/GenBank/DDBJ databases">
        <title>Genome sequence of the ascomycete fungus Penicillium subrubescens.</title>
        <authorList>
            <person name="De Vries R.P."/>
            <person name="Peng M."/>
            <person name="Dilokpimol A."/>
            <person name="Hilden K."/>
            <person name="Makela M.R."/>
            <person name="Grigoriev I."/>
            <person name="Riley R."/>
            <person name="Granchi Z."/>
        </authorList>
    </citation>
    <scope>NUCLEOTIDE SEQUENCE [LARGE SCALE GENOMIC DNA]</scope>
    <source>
        <strain evidence="1 2">CBS 132785</strain>
    </source>
</reference>
<gene>
    <name evidence="1" type="ORF">PENSUB_6440</name>
</gene>
<comment type="caution">
    <text evidence="1">The sequence shown here is derived from an EMBL/GenBank/DDBJ whole genome shotgun (WGS) entry which is preliminary data.</text>
</comment>
<sequence length="134" mass="15044">MVYAQHKIRSSDPRPGRGWGDAINLLAYCSQLRDDLHGVNGEVEAGKGQITRYANGQRTRFTFKKPFARTPNVQITPILSNRSGAFQSFYLYLLNPTEGPPVNETRFYLGIFSSVGNTVQFSYFANDVDGEDED</sequence>